<dbReference type="AlphaFoldDB" id="I4AL42"/>
<dbReference type="Gene3D" id="2.60.40.10">
    <property type="entry name" value="Immunoglobulins"/>
    <property type="match status" value="1"/>
</dbReference>
<feature type="signal peptide" evidence="1">
    <location>
        <begin position="1"/>
        <end position="20"/>
    </location>
</feature>
<gene>
    <name evidence="3" type="ordered locus">Fleli_2304</name>
</gene>
<dbReference type="InterPro" id="IPR013783">
    <property type="entry name" value="Ig-like_fold"/>
</dbReference>
<feature type="chain" id="PRO_5003686020" evidence="1">
    <location>
        <begin position="21"/>
        <end position="285"/>
    </location>
</feature>
<dbReference type="Pfam" id="PF03382">
    <property type="entry name" value="DUF285"/>
    <property type="match status" value="1"/>
</dbReference>
<dbReference type="EMBL" id="CP003345">
    <property type="protein sequence ID" value="AFM04677.1"/>
    <property type="molecule type" value="Genomic_DNA"/>
</dbReference>
<evidence type="ECO:0000313" key="4">
    <source>
        <dbReference type="Proteomes" id="UP000006054"/>
    </source>
</evidence>
<keyword evidence="4" id="KW-1185">Reference proteome</keyword>
<dbReference type="PATRIC" id="fig|880071.3.peg.2293"/>
<sequence precursor="true">MKKHILITLLMVMYALVAQAQEGAFITTWKTNTDKENITIPVSTFYKYDFTVDWGDGNTTKETKNAVHTYEKAGTYKVAITGNFPAIQIDKVRKNTSKIQSIDQWGTMTWKSMFNAFQNCKNLTYKATDKPILTEVKNMSGMFSNAQSFNGNIGDWNVENVTDMSFMFHRAIAFNQDIGSWNVSNVVDMSAMFSKATAFNQNIGAWNVSKLKKTWGMFQDAAIFNQDIRSWDVSKVRYASKMFKNASSFNQDISEWKIYLLECDDFSTNSALSLEKLPKLKYCTD</sequence>
<dbReference type="InterPro" id="IPR000601">
    <property type="entry name" value="PKD_dom"/>
</dbReference>
<dbReference type="NCBIfam" id="TIGR02167">
    <property type="entry name" value="Liste_lipo_26"/>
    <property type="match status" value="1"/>
</dbReference>
<dbReference type="KEGG" id="fli:Fleli_2304"/>
<proteinExistence type="predicted"/>
<dbReference type="InterPro" id="IPR005046">
    <property type="entry name" value="DUF285"/>
</dbReference>
<evidence type="ECO:0000256" key="1">
    <source>
        <dbReference type="SAM" id="SignalP"/>
    </source>
</evidence>
<dbReference type="STRING" id="880071.Fleli_2304"/>
<evidence type="ECO:0000313" key="3">
    <source>
        <dbReference type="EMBL" id="AFM04677.1"/>
    </source>
</evidence>
<dbReference type="eggNOG" id="COG3291">
    <property type="taxonomic scope" value="Bacteria"/>
</dbReference>
<dbReference type="OrthoDB" id="1525027at2"/>
<evidence type="ECO:0000259" key="2">
    <source>
        <dbReference type="PROSITE" id="PS50093"/>
    </source>
</evidence>
<dbReference type="CDD" id="cd00146">
    <property type="entry name" value="PKD"/>
    <property type="match status" value="1"/>
</dbReference>
<keyword evidence="1" id="KW-0732">Signal</keyword>
<accession>I4AL42</accession>
<name>I4AL42_BERLS</name>
<dbReference type="InterPro" id="IPR011889">
    <property type="entry name" value="Liste_lipo_26"/>
</dbReference>
<dbReference type="Proteomes" id="UP000006054">
    <property type="component" value="Chromosome"/>
</dbReference>
<dbReference type="RefSeq" id="WP_014798123.1">
    <property type="nucleotide sequence ID" value="NC_018018.1"/>
</dbReference>
<dbReference type="SUPFAM" id="SSF49299">
    <property type="entry name" value="PKD domain"/>
    <property type="match status" value="1"/>
</dbReference>
<organism evidence="3 4">
    <name type="scientific">Bernardetia litoralis (strain ATCC 23117 / DSM 6794 / NBRC 15988 / NCIMB 1366 / Fx l1 / Sio-4)</name>
    <name type="common">Flexibacter litoralis</name>
    <dbReference type="NCBI Taxonomy" id="880071"/>
    <lineage>
        <taxon>Bacteria</taxon>
        <taxon>Pseudomonadati</taxon>
        <taxon>Bacteroidota</taxon>
        <taxon>Cytophagia</taxon>
        <taxon>Cytophagales</taxon>
        <taxon>Bernardetiaceae</taxon>
        <taxon>Bernardetia</taxon>
    </lineage>
</organism>
<feature type="domain" description="PKD" evidence="2">
    <location>
        <begin position="50"/>
        <end position="81"/>
    </location>
</feature>
<dbReference type="PROSITE" id="PS50093">
    <property type="entry name" value="PKD"/>
    <property type="match status" value="1"/>
</dbReference>
<reference evidence="4" key="1">
    <citation type="submission" date="2012-06" db="EMBL/GenBank/DDBJ databases">
        <title>The complete genome of Flexibacter litoralis DSM 6794.</title>
        <authorList>
            <person name="Lucas S."/>
            <person name="Copeland A."/>
            <person name="Lapidus A."/>
            <person name="Glavina del Rio T."/>
            <person name="Dalin E."/>
            <person name="Tice H."/>
            <person name="Bruce D."/>
            <person name="Goodwin L."/>
            <person name="Pitluck S."/>
            <person name="Peters L."/>
            <person name="Ovchinnikova G."/>
            <person name="Lu M."/>
            <person name="Kyrpides N."/>
            <person name="Mavromatis K."/>
            <person name="Ivanova N."/>
            <person name="Brettin T."/>
            <person name="Detter J.C."/>
            <person name="Han C."/>
            <person name="Larimer F."/>
            <person name="Land M."/>
            <person name="Hauser L."/>
            <person name="Markowitz V."/>
            <person name="Cheng J.-F."/>
            <person name="Hugenholtz P."/>
            <person name="Woyke T."/>
            <person name="Wu D."/>
            <person name="Spring S."/>
            <person name="Lang E."/>
            <person name="Kopitz M."/>
            <person name="Brambilla E."/>
            <person name="Klenk H.-P."/>
            <person name="Eisen J.A."/>
        </authorList>
    </citation>
    <scope>NUCLEOTIDE SEQUENCE [LARGE SCALE GENOMIC DNA]</scope>
    <source>
        <strain evidence="4">ATCC 23117 / DSM 6794 / NBRC 15988 / NCIMB 1366 / Sio-4</strain>
    </source>
</reference>
<dbReference type="HOGENOM" id="CLU_903010_0_0_10"/>
<dbReference type="InterPro" id="IPR035986">
    <property type="entry name" value="PKD_dom_sf"/>
</dbReference>
<protein>
    <submittedName>
        <fullName evidence="3">Surface protein 26-residue repeat-containing protein</fullName>
    </submittedName>
</protein>